<dbReference type="InterPro" id="IPR029035">
    <property type="entry name" value="DHS-like_NAD/FAD-binding_dom"/>
</dbReference>
<dbReference type="InterPro" id="IPR000399">
    <property type="entry name" value="TPP-bd_CS"/>
</dbReference>
<comment type="cofactor">
    <cofactor evidence="3">
        <name>thiamine diphosphate</name>
        <dbReference type="ChEBI" id="CHEBI:58937"/>
    </cofactor>
</comment>
<feature type="compositionally biased region" description="Polar residues" evidence="13">
    <location>
        <begin position="939"/>
        <end position="951"/>
    </location>
</feature>
<dbReference type="VEuPathDB" id="FungiDB:SAPIO_CDS4223"/>
<dbReference type="OrthoDB" id="3970464at2759"/>
<dbReference type="PANTHER" id="PTHR43452">
    <property type="entry name" value="PYRUVATE DECARBOXYLASE"/>
    <property type="match status" value="1"/>
</dbReference>
<dbReference type="InterPro" id="IPR012000">
    <property type="entry name" value="Thiamin_PyroP_enz_cen_dom"/>
</dbReference>
<dbReference type="CDD" id="cd12148">
    <property type="entry name" value="fungal_TF_MHR"/>
    <property type="match status" value="1"/>
</dbReference>
<dbReference type="Gene3D" id="3.40.50.1220">
    <property type="entry name" value="TPP-binding domain"/>
    <property type="match status" value="1"/>
</dbReference>
<dbReference type="InterPro" id="IPR047213">
    <property type="entry name" value="TPP_PYR_PDC_IPDC-like"/>
</dbReference>
<protein>
    <recommendedName>
        <fullName evidence="6">Pyruvate decarboxylase</fullName>
        <ecNumber evidence="5">4.1.1.1</ecNumber>
    </recommendedName>
</protein>
<feature type="region of interest" description="Disordered" evidence="13">
    <location>
        <begin position="903"/>
        <end position="962"/>
    </location>
</feature>
<dbReference type="FunFam" id="3.40.50.1220:FF:000009">
    <property type="entry name" value="Pyruvate decarboxylase 1"/>
    <property type="match status" value="1"/>
</dbReference>
<dbReference type="Pfam" id="PF04082">
    <property type="entry name" value="Fungal_trans"/>
    <property type="match status" value="1"/>
</dbReference>
<gene>
    <name evidence="18" type="ORF">SAPIO_CDS4223</name>
</gene>
<evidence type="ECO:0000313" key="19">
    <source>
        <dbReference type="Proteomes" id="UP000028545"/>
    </source>
</evidence>
<keyword evidence="12" id="KW-0539">Nucleus</keyword>
<evidence type="ECO:0000256" key="9">
    <source>
        <dbReference type="ARBA" id="ARBA00022842"/>
    </source>
</evidence>
<dbReference type="GO" id="GO:0003677">
    <property type="term" value="F:DNA binding"/>
    <property type="evidence" value="ECO:0007669"/>
    <property type="project" value="InterPro"/>
</dbReference>
<evidence type="ECO:0000256" key="8">
    <source>
        <dbReference type="ARBA" id="ARBA00022793"/>
    </source>
</evidence>
<feature type="domain" description="Thiamine pyrophosphate enzyme TPP-binding" evidence="15">
    <location>
        <begin position="399"/>
        <end position="533"/>
    </location>
</feature>
<proteinExistence type="inferred from homology"/>
<dbReference type="RefSeq" id="XP_016643426.1">
    <property type="nucleotide sequence ID" value="XM_016786824.1"/>
</dbReference>
<comment type="caution">
    <text evidence="18">The sequence shown here is derived from an EMBL/GenBank/DDBJ whole genome shotgun (WGS) entry which is preliminary data.</text>
</comment>
<evidence type="ECO:0000256" key="4">
    <source>
        <dbReference type="ARBA" id="ARBA00007812"/>
    </source>
</evidence>
<dbReference type="GO" id="GO:0004737">
    <property type="term" value="F:pyruvate decarboxylase activity"/>
    <property type="evidence" value="ECO:0007669"/>
    <property type="project" value="UniProtKB-EC"/>
</dbReference>
<feature type="compositionally biased region" description="Basic and acidic residues" evidence="13">
    <location>
        <begin position="916"/>
        <end position="935"/>
    </location>
</feature>
<dbReference type="InterPro" id="IPR029061">
    <property type="entry name" value="THDP-binding"/>
</dbReference>
<evidence type="ECO:0000256" key="5">
    <source>
        <dbReference type="ARBA" id="ARBA00013202"/>
    </source>
</evidence>
<dbReference type="InterPro" id="IPR011766">
    <property type="entry name" value="TPP_enzyme_TPP-bd"/>
</dbReference>
<dbReference type="Pfam" id="PF02775">
    <property type="entry name" value="TPP_enzyme_C"/>
    <property type="match status" value="1"/>
</dbReference>
<sequence length="1003" mass="111765">MATWTVGSYLAERLAQIGIERHFVVPGDYNLVLLDKLQKHPKLEEIGCANELNCSFAAEGYARAKGVAAAVVTFSVGAFSAFNGIGGAYAENLPVILISGSPNTNDAGAFHLLHHTLGTHNFEYQREMAEKITCAAVAIRRPEDAPRLIDHAIRSALLARKPAYIEIPTNLSNSPCAPPGPISAVVAPERSDAETLVAAVKAVTDWLNHRQKPLILAGPKLRAGRAEAQLLELANALGCAVAVMPGAKSFFPEDHPQFVGVYWGEASTEGADSIVNWSDGVIGVGVVFTDYSTSGWTALPTSQNLLTVDLDRVAFPGADFGHVQMAELLSLLATKVRPNRSTIVEYARIRPDKLPVPAEKRGLALTRHEIARQIQQLLKPESTLFVETGDAWFNGMQMKLPKDSRFEIEMQWGHIGWSIPSSFGYAIGAPDRHVLVMVGDGSFQMTVQEVSQMVRLRLPIIIFLMNNRGYTIEVEIHDGLYNRIKNWDYAGMVQMFNAEDGHAKGFRVKTEEELAKAIEAGKENTAGPTLIECTIDQDDCTRELITWGHYVALANARPSAVTGSRVDVTTAGAWDLIARSWGMDLVPRVMLDDVALRRRAGAAEPGSLESRSFSKAFMLIALAARSAFALRLNYEHPQLPFEQQEIRRRIMWSIWAMEKTWSGGVLEFKLCHDSTMHIRLPCPEDCLENGTAVEMEFFDPDATVTGLGTPLNALAQTHAQGRWLARYVLAHTSWHQCHCDIYRLLLDGYHKALPQRILKDIEPSLIEHARRRCNKHAQAIIDILCALLDLRIDLPLFDSDLAICAFHSAFILHFVHSTTPDRSEMEDWRAYSRLQSCLEAVKKAFGTSPVTSIHLRDLEALASTPFSRHHEFAKMITAPRSQTDILWTAESRQQLERSNLTRRANFINDSPDVEPDSPRTEHGEARGKQSEERIHLTHASFQQRPSHSSPSPALVSTLEDDATKVTPQPWQWDEMYNLDEDFETLLNPETLDAHSWWGDVDRW</sequence>
<dbReference type="GO" id="GO:0000949">
    <property type="term" value="P:aromatic amino acid family catabolic process to alcohol via Ehrlich pathway"/>
    <property type="evidence" value="ECO:0007669"/>
    <property type="project" value="TreeGrafter"/>
</dbReference>
<dbReference type="EMBL" id="JOWA01000091">
    <property type="protein sequence ID" value="KEZ43627.1"/>
    <property type="molecule type" value="Genomic_DNA"/>
</dbReference>
<comment type="similarity">
    <text evidence="4">Belongs to the TPP enzyme family.</text>
</comment>
<keyword evidence="11" id="KW-0456">Lyase</keyword>
<accession>A0A084G8G5</accession>
<dbReference type="GO" id="GO:0030976">
    <property type="term" value="F:thiamine pyrophosphate binding"/>
    <property type="evidence" value="ECO:0007669"/>
    <property type="project" value="InterPro"/>
</dbReference>
<comment type="cofactor">
    <cofactor evidence="2">
        <name>a metal cation</name>
        <dbReference type="ChEBI" id="CHEBI:25213"/>
    </cofactor>
</comment>
<evidence type="ECO:0000259" key="16">
    <source>
        <dbReference type="Pfam" id="PF02776"/>
    </source>
</evidence>
<dbReference type="PANTHER" id="PTHR43452:SF1">
    <property type="entry name" value="PYRUVATE DECARBOXYLASE C186.09-RELATED"/>
    <property type="match status" value="1"/>
</dbReference>
<dbReference type="Pfam" id="PF00205">
    <property type="entry name" value="TPP_enzyme_M"/>
    <property type="match status" value="1"/>
</dbReference>
<dbReference type="PROSITE" id="PS00187">
    <property type="entry name" value="TPP_ENZYMES"/>
    <property type="match status" value="1"/>
</dbReference>
<dbReference type="Pfam" id="PF02776">
    <property type="entry name" value="TPP_enzyme_N"/>
    <property type="match status" value="1"/>
</dbReference>
<evidence type="ECO:0000256" key="10">
    <source>
        <dbReference type="ARBA" id="ARBA00023052"/>
    </source>
</evidence>
<evidence type="ECO:0000256" key="13">
    <source>
        <dbReference type="SAM" id="MobiDB-lite"/>
    </source>
</evidence>
<dbReference type="GO" id="GO:0006351">
    <property type="term" value="P:DNA-templated transcription"/>
    <property type="evidence" value="ECO:0007669"/>
    <property type="project" value="InterPro"/>
</dbReference>
<keyword evidence="10" id="KW-0786">Thiamine pyrophosphate</keyword>
<dbReference type="KEGG" id="sapo:SAPIO_CDS4223"/>
<evidence type="ECO:0000256" key="11">
    <source>
        <dbReference type="ARBA" id="ARBA00023239"/>
    </source>
</evidence>
<evidence type="ECO:0000256" key="2">
    <source>
        <dbReference type="ARBA" id="ARBA00001920"/>
    </source>
</evidence>
<evidence type="ECO:0000256" key="3">
    <source>
        <dbReference type="ARBA" id="ARBA00001964"/>
    </source>
</evidence>
<dbReference type="HOGENOM" id="CLU_299184_0_0_1"/>
<dbReference type="Proteomes" id="UP000028545">
    <property type="component" value="Unassembled WGS sequence"/>
</dbReference>
<evidence type="ECO:0000259" key="17">
    <source>
        <dbReference type="Pfam" id="PF04082"/>
    </source>
</evidence>
<keyword evidence="9" id="KW-0460">Magnesium</keyword>
<dbReference type="SUPFAM" id="SSF52518">
    <property type="entry name" value="Thiamin diphosphate-binding fold (THDP-binding)"/>
    <property type="match status" value="2"/>
</dbReference>
<dbReference type="InterPro" id="IPR012110">
    <property type="entry name" value="PDC/IPDC-like"/>
</dbReference>
<dbReference type="FunFam" id="3.40.50.970:FF:000019">
    <property type="entry name" value="Pyruvate decarboxylase isozyme"/>
    <property type="match status" value="1"/>
</dbReference>
<keyword evidence="8" id="KW-0210">Decarboxylase</keyword>
<dbReference type="CDD" id="cd02005">
    <property type="entry name" value="TPP_PDC_IPDC"/>
    <property type="match status" value="1"/>
</dbReference>
<evidence type="ECO:0000256" key="12">
    <source>
        <dbReference type="ARBA" id="ARBA00023242"/>
    </source>
</evidence>
<dbReference type="GeneID" id="27723295"/>
<dbReference type="GO" id="GO:0000287">
    <property type="term" value="F:magnesium ion binding"/>
    <property type="evidence" value="ECO:0007669"/>
    <property type="project" value="InterPro"/>
</dbReference>
<evidence type="ECO:0000256" key="1">
    <source>
        <dbReference type="ARBA" id="ARBA00001041"/>
    </source>
</evidence>
<dbReference type="GO" id="GO:0008270">
    <property type="term" value="F:zinc ion binding"/>
    <property type="evidence" value="ECO:0007669"/>
    <property type="project" value="InterPro"/>
</dbReference>
<dbReference type="InterPro" id="IPR012001">
    <property type="entry name" value="Thiamin_PyroP_enz_TPP-bd_dom"/>
</dbReference>
<dbReference type="FunFam" id="3.40.50.970:FF:000024">
    <property type="entry name" value="Pyruvate decarboxylase isozyme"/>
    <property type="match status" value="1"/>
</dbReference>
<dbReference type="CDD" id="cd07038">
    <property type="entry name" value="TPP_PYR_PDC_IPDC_like"/>
    <property type="match status" value="1"/>
</dbReference>
<dbReference type="EC" id="4.1.1.1" evidence="5"/>
<keyword evidence="19" id="KW-1185">Reference proteome</keyword>
<comment type="catalytic activity">
    <reaction evidence="1">
        <text>a 2-oxocarboxylate + H(+) = an aldehyde + CO2</text>
        <dbReference type="Rhea" id="RHEA:11628"/>
        <dbReference type="ChEBI" id="CHEBI:15378"/>
        <dbReference type="ChEBI" id="CHEBI:16526"/>
        <dbReference type="ChEBI" id="CHEBI:17478"/>
        <dbReference type="ChEBI" id="CHEBI:35179"/>
        <dbReference type="EC" id="4.1.1.1"/>
    </reaction>
</comment>
<reference evidence="18 19" key="1">
    <citation type="journal article" date="2014" name="Genome Announc.">
        <title>Draft genome sequence of the pathogenic fungus Scedosporium apiospermum.</title>
        <authorList>
            <person name="Vandeputte P."/>
            <person name="Ghamrawi S."/>
            <person name="Rechenmann M."/>
            <person name="Iltis A."/>
            <person name="Giraud S."/>
            <person name="Fleury M."/>
            <person name="Thornton C."/>
            <person name="Delhaes L."/>
            <person name="Meyer W."/>
            <person name="Papon N."/>
            <person name="Bouchara J.P."/>
        </authorList>
    </citation>
    <scope>NUCLEOTIDE SEQUENCE [LARGE SCALE GENOMIC DNA]</scope>
    <source>
        <strain evidence="18 19">IHEM 14462</strain>
    </source>
</reference>
<feature type="domain" description="Thiamine pyrophosphate enzyme central" evidence="14">
    <location>
        <begin position="200"/>
        <end position="315"/>
    </location>
</feature>
<evidence type="ECO:0000313" key="18">
    <source>
        <dbReference type="EMBL" id="KEZ43627.1"/>
    </source>
</evidence>
<evidence type="ECO:0000256" key="7">
    <source>
        <dbReference type="ARBA" id="ARBA00022723"/>
    </source>
</evidence>
<keyword evidence="7" id="KW-0479">Metal-binding</keyword>
<dbReference type="Gene3D" id="3.40.50.970">
    <property type="match status" value="2"/>
</dbReference>
<organism evidence="18 19">
    <name type="scientific">Pseudallescheria apiosperma</name>
    <name type="common">Scedosporium apiospermum</name>
    <dbReference type="NCBI Taxonomy" id="563466"/>
    <lineage>
        <taxon>Eukaryota</taxon>
        <taxon>Fungi</taxon>
        <taxon>Dikarya</taxon>
        <taxon>Ascomycota</taxon>
        <taxon>Pezizomycotina</taxon>
        <taxon>Sordariomycetes</taxon>
        <taxon>Hypocreomycetidae</taxon>
        <taxon>Microascales</taxon>
        <taxon>Microascaceae</taxon>
        <taxon>Scedosporium</taxon>
    </lineage>
</organism>
<feature type="domain" description="Thiamine pyrophosphate enzyme N-terminal TPP-binding" evidence="16">
    <location>
        <begin position="5"/>
        <end position="114"/>
    </location>
</feature>
<feature type="domain" description="Xylanolytic transcriptional activator regulatory" evidence="17">
    <location>
        <begin position="615"/>
        <end position="693"/>
    </location>
</feature>
<dbReference type="InterPro" id="IPR047214">
    <property type="entry name" value="TPP_PDC_IPDC"/>
</dbReference>
<evidence type="ECO:0000259" key="15">
    <source>
        <dbReference type="Pfam" id="PF02775"/>
    </source>
</evidence>
<dbReference type="AlphaFoldDB" id="A0A084G8G5"/>
<dbReference type="GO" id="GO:0005829">
    <property type="term" value="C:cytosol"/>
    <property type="evidence" value="ECO:0007669"/>
    <property type="project" value="TreeGrafter"/>
</dbReference>
<evidence type="ECO:0000256" key="6">
    <source>
        <dbReference type="ARBA" id="ARBA00014422"/>
    </source>
</evidence>
<dbReference type="InterPro" id="IPR007219">
    <property type="entry name" value="XnlR_reg_dom"/>
</dbReference>
<name>A0A084G8G5_PSEDA</name>
<dbReference type="SUPFAM" id="SSF52467">
    <property type="entry name" value="DHS-like NAD/FAD-binding domain"/>
    <property type="match status" value="1"/>
</dbReference>
<evidence type="ECO:0000259" key="14">
    <source>
        <dbReference type="Pfam" id="PF00205"/>
    </source>
</evidence>